<dbReference type="EMBL" id="MN740737">
    <property type="protein sequence ID" value="QHU09480.1"/>
    <property type="molecule type" value="Genomic_DNA"/>
</dbReference>
<name>A0A6C0JXP4_9ZZZZ</name>
<evidence type="ECO:0000256" key="1">
    <source>
        <dbReference type="SAM" id="Phobius"/>
    </source>
</evidence>
<keyword evidence="1" id="KW-0472">Membrane</keyword>
<keyword evidence="1" id="KW-0812">Transmembrane</keyword>
<keyword evidence="1" id="KW-1133">Transmembrane helix</keyword>
<feature type="transmembrane region" description="Helical" evidence="1">
    <location>
        <begin position="169"/>
        <end position="189"/>
    </location>
</feature>
<evidence type="ECO:0000313" key="2">
    <source>
        <dbReference type="EMBL" id="QHU09480.1"/>
    </source>
</evidence>
<proteinExistence type="predicted"/>
<protein>
    <submittedName>
        <fullName evidence="2">Uncharacterized protein</fullName>
    </submittedName>
</protein>
<reference evidence="2" key="1">
    <citation type="journal article" date="2020" name="Nature">
        <title>Giant virus diversity and host interactions through global metagenomics.</title>
        <authorList>
            <person name="Schulz F."/>
            <person name="Roux S."/>
            <person name="Paez-Espino D."/>
            <person name="Jungbluth S."/>
            <person name="Walsh D.A."/>
            <person name="Denef V.J."/>
            <person name="McMahon K.D."/>
            <person name="Konstantinidis K.T."/>
            <person name="Eloe-Fadrosh E.A."/>
            <person name="Kyrpides N.C."/>
            <person name="Woyke T."/>
        </authorList>
    </citation>
    <scope>NUCLEOTIDE SEQUENCE</scope>
    <source>
        <strain evidence="2">GVMAG-S-1101164-105</strain>
    </source>
</reference>
<organism evidence="2">
    <name type="scientific">viral metagenome</name>
    <dbReference type="NCBI Taxonomy" id="1070528"/>
    <lineage>
        <taxon>unclassified sequences</taxon>
        <taxon>metagenomes</taxon>
        <taxon>organismal metagenomes</taxon>
    </lineage>
</organism>
<dbReference type="AlphaFoldDB" id="A0A6C0JXP4"/>
<accession>A0A6C0JXP4</accession>
<sequence>MDDAKRPIVSPLLPVKGLRYDDNGDLTDDAIAIIKDGVKSLGIDINDKSARGAVYSEIKKVLCMLNAQYEFMLSAYSDSISSGKLADDDLVKQIKEKNQSMKNIISLSRHIMDTPTQSDDNSMVEGFLGEEDTLNDNMRKEIDLMSEDLKTFKVRNYEVSQEKNRSMNAYINLYGFMNVVAIGLLFYIVSAK</sequence>